<dbReference type="EMBL" id="JABACJ020000011">
    <property type="protein sequence ID" value="MBU3876590.1"/>
    <property type="molecule type" value="Genomic_DNA"/>
</dbReference>
<keyword evidence="2" id="KW-1185">Reference proteome</keyword>
<accession>A0ABS6D4S9</accession>
<proteinExistence type="predicted"/>
<dbReference type="RefSeq" id="WP_216242063.1">
    <property type="nucleotide sequence ID" value="NZ_JABACJ020000011.1"/>
</dbReference>
<reference evidence="1 2" key="1">
    <citation type="submission" date="2021-06" db="EMBL/GenBank/DDBJ databases">
        <title>Faecalicatena sp. nov. isolated from porcine feces.</title>
        <authorList>
            <person name="Oh B.S."/>
            <person name="Lee J.H."/>
        </authorList>
    </citation>
    <scope>NUCLEOTIDE SEQUENCE [LARGE SCALE GENOMIC DNA]</scope>
    <source>
        <strain evidence="1 2">AGMB00832</strain>
    </source>
</reference>
<comment type="caution">
    <text evidence="1">The sequence shown here is derived from an EMBL/GenBank/DDBJ whole genome shotgun (WGS) entry which is preliminary data.</text>
</comment>
<name>A0ABS6D4S9_9FIRM</name>
<dbReference type="Proteomes" id="UP000723714">
    <property type="component" value="Unassembled WGS sequence"/>
</dbReference>
<dbReference type="InterPro" id="IPR024499">
    <property type="entry name" value="Mbeg1-like"/>
</dbReference>
<organism evidence="1 2">
    <name type="scientific">Faecalicatena faecalis</name>
    <dbReference type="NCBI Taxonomy" id="2726362"/>
    <lineage>
        <taxon>Bacteria</taxon>
        <taxon>Bacillati</taxon>
        <taxon>Bacillota</taxon>
        <taxon>Clostridia</taxon>
        <taxon>Lachnospirales</taxon>
        <taxon>Lachnospiraceae</taxon>
        <taxon>Faecalicatena</taxon>
    </lineage>
</organism>
<gene>
    <name evidence="1" type="ORF">HGO97_012330</name>
</gene>
<evidence type="ECO:0000313" key="2">
    <source>
        <dbReference type="Proteomes" id="UP000723714"/>
    </source>
</evidence>
<protein>
    <submittedName>
        <fullName evidence="1">DUF2974 domain-containing protein</fullName>
    </submittedName>
</protein>
<sequence>MSYRDIQMIIASQIAYMDFDRDAVDSGTYTVKELLDMELEGSQGERRDTIQKLLDRIAENSITQECGNWKIKDIRDNQSTSGMYACLLDTGDGNALVAFRGSESDNLSNVCKDWIQSDFGLINSVLTPQQITAEQYMRDIYQKYGKEFTSFSTTGHSLGGNLAEHAVITAPDGMRNKIDCCVNLDGPGFSNQYLTAHANDIQKSQGQIKHYQWSWCGRLFNVVPGSYYQTIKAQTPDKGILLLSMGWRHDTYNVVEFDENGNAIPGKPDWFAIAVDPLAKAIDYSFFLISGGTIGILYNTIDAIKDGLEGLWRKWEEIRMSYWRQAEFELNAYAVEGEIEQLSDVIPQMREIGERIEQIQRELAFQSIAAGYVKVKLWSTANHIGQDAKKMEGLCRAGKECTQCYQSYEQKIVDNYV</sequence>
<evidence type="ECO:0000313" key="1">
    <source>
        <dbReference type="EMBL" id="MBU3876590.1"/>
    </source>
</evidence>
<dbReference type="Pfam" id="PF11187">
    <property type="entry name" value="Mbeg1-like"/>
    <property type="match status" value="1"/>
</dbReference>